<comment type="caution">
    <text evidence="6">The sequence shown here is derived from an EMBL/GenBank/DDBJ whole genome shotgun (WGS) entry which is preliminary data.</text>
</comment>
<dbReference type="InterPro" id="IPR035437">
    <property type="entry name" value="SNase_OB-fold_sf"/>
</dbReference>
<feature type="domain" description="TNase-like" evidence="4">
    <location>
        <begin position="275"/>
        <end position="427"/>
    </location>
</feature>
<dbReference type="RefSeq" id="WP_250873832.1">
    <property type="nucleotide sequence ID" value="NZ_JALXFV010000005.1"/>
</dbReference>
<name>A0ABD6AVF0_9EURY</name>
<keyword evidence="1" id="KW-0540">Nuclease</keyword>
<sequence length="926" mass="96636">MQRRTFLSTVAGTALGSKLVGTDAVGRVEAATTVPPLVFDSTASLLDASGGTLTDDTVAVWAESTATNTDADGNGDAVSYPSSTDIPLVAVDGGVVGIGCPLVAGGTDWQSGNEEFLLNVWDDLLGGSGTVYWDSGHGQYYDLSQVAKFEDYAESNGYLVKGTSDLVGNLSDADAAVVTSPSTAFTGSELDALSSFVAGGGVLFLHDQADYSDYDETANANAVADAVGAGFRFNDDQVTDATNNAGATYQPTTTNFDTSFDYFADRPGLELDKSKTYAAPVTEVLDGDTAKVEIDGTVESVRLLGIDTPEKSANQQYERTQEWEGIEDLTTLADYGQQATDYAKARLSNTTVDVVFDPEEPTRDTYGRVLAYLYYDGDGSGSRDTLYNREIVTDGYTRVYDSGLSRHDEFRAEEQAARDADLGLWSASDPSASSEIRNRTVDDLFFPAPATVRTDSGAVDTSRVPVSAESTASQTVYSGGQSYSGDLPLAALDTAASVAMVGSPFVDESYESGEGYAVDTSGYENFVFLTNLLDSLTDRTGDVYVDGGHGQFGADYALSVEDAAYYKRYLEGVGLGFEQVNDLDTTDLSGARAVLVTTPPEAFTQAELDALAAFRDAGGAVVLLGSGEVFSGPRDNLNAVASALGSDLRLNADSVTDASSNVNGDSSVPVTTAFDTSFSLFSAYSDTNDGGGDTGGSGDGVTVATVNYDAAGNDGSNLNDEYVVLDNTGTASADLTGWTLSDAADHVYTFPTFTLDAGATVTVHTGSGSDTATDLYWGNGSPLWNNGGDTATLSDASGAVVDEYTYPDGGDSGGDSGTGELAIAQIHEDAQGNDRDNMNDEYVVFENVGTAALDLTNWQVADAVGKTYTFPSFSLPEGAQVTLHTGSGSDTATDLYWSASGPVWNNGGDTVTVTDDSGTTVTSTTY</sequence>
<dbReference type="SMART" id="SM00318">
    <property type="entry name" value="SNc"/>
    <property type="match status" value="1"/>
</dbReference>
<evidence type="ECO:0000259" key="4">
    <source>
        <dbReference type="PROSITE" id="PS50830"/>
    </source>
</evidence>
<keyword evidence="7" id="KW-1185">Reference proteome</keyword>
<dbReference type="InterPro" id="IPR036415">
    <property type="entry name" value="Lamin_tail_dom_sf"/>
</dbReference>
<keyword evidence="3" id="KW-0378">Hydrolase</keyword>
<proteinExistence type="predicted"/>
<dbReference type="AlphaFoldDB" id="A0ABD6AVF0"/>
<reference evidence="6 7" key="1">
    <citation type="journal article" date="2019" name="Int. J. Syst. Evol. Microbiol.">
        <title>The Global Catalogue of Microorganisms (GCM) 10K type strain sequencing project: providing services to taxonomists for standard genome sequencing and annotation.</title>
        <authorList>
            <consortium name="The Broad Institute Genomics Platform"/>
            <consortium name="The Broad Institute Genome Sequencing Center for Infectious Disease"/>
            <person name="Wu L."/>
            <person name="Ma J."/>
        </authorList>
    </citation>
    <scope>NUCLEOTIDE SEQUENCE [LARGE SCALE GENOMIC DNA]</scope>
    <source>
        <strain evidence="6 7">CGMCC 1.12563</strain>
    </source>
</reference>
<dbReference type="Proteomes" id="UP001597187">
    <property type="component" value="Unassembled WGS sequence"/>
</dbReference>
<dbReference type="GO" id="GO:0004519">
    <property type="term" value="F:endonuclease activity"/>
    <property type="evidence" value="ECO:0007669"/>
    <property type="project" value="UniProtKB-KW"/>
</dbReference>
<dbReference type="EMBL" id="JBHUDC010000005">
    <property type="protein sequence ID" value="MFD1513870.1"/>
    <property type="molecule type" value="Genomic_DNA"/>
</dbReference>
<dbReference type="Gene3D" id="2.40.50.90">
    <property type="match status" value="1"/>
</dbReference>
<evidence type="ECO:0000256" key="2">
    <source>
        <dbReference type="ARBA" id="ARBA00022759"/>
    </source>
</evidence>
<evidence type="ECO:0000259" key="5">
    <source>
        <dbReference type="PROSITE" id="PS51841"/>
    </source>
</evidence>
<evidence type="ECO:0000313" key="6">
    <source>
        <dbReference type="EMBL" id="MFD1513870.1"/>
    </source>
</evidence>
<evidence type="ECO:0000256" key="3">
    <source>
        <dbReference type="ARBA" id="ARBA00022801"/>
    </source>
</evidence>
<dbReference type="Pfam" id="PF00932">
    <property type="entry name" value="LTD"/>
    <property type="match status" value="2"/>
</dbReference>
<gene>
    <name evidence="6" type="ORF">ACFSBT_11335</name>
</gene>
<dbReference type="Gene3D" id="2.60.40.1260">
    <property type="entry name" value="Lamin Tail domain"/>
    <property type="match status" value="2"/>
</dbReference>
<evidence type="ECO:0000256" key="1">
    <source>
        <dbReference type="ARBA" id="ARBA00022722"/>
    </source>
</evidence>
<protein>
    <submittedName>
        <fullName evidence="6">Lamin tail domain-containing protein</fullName>
    </submittedName>
</protein>
<feature type="domain" description="LTD" evidence="5">
    <location>
        <begin position="809"/>
        <end position="926"/>
    </location>
</feature>
<evidence type="ECO:0000313" key="7">
    <source>
        <dbReference type="Proteomes" id="UP001597187"/>
    </source>
</evidence>
<dbReference type="Pfam" id="PF00565">
    <property type="entry name" value="SNase"/>
    <property type="match status" value="1"/>
</dbReference>
<keyword evidence="2" id="KW-0255">Endonuclease</keyword>
<dbReference type="PROSITE" id="PS51841">
    <property type="entry name" value="LTD"/>
    <property type="match status" value="2"/>
</dbReference>
<dbReference type="PROSITE" id="PS50830">
    <property type="entry name" value="TNASE_3"/>
    <property type="match status" value="1"/>
</dbReference>
<organism evidence="6 7">
    <name type="scientific">Halomarina rubra</name>
    <dbReference type="NCBI Taxonomy" id="2071873"/>
    <lineage>
        <taxon>Archaea</taxon>
        <taxon>Methanobacteriati</taxon>
        <taxon>Methanobacteriota</taxon>
        <taxon>Stenosarchaea group</taxon>
        <taxon>Halobacteria</taxon>
        <taxon>Halobacteriales</taxon>
        <taxon>Natronomonadaceae</taxon>
        <taxon>Halomarina</taxon>
    </lineage>
</organism>
<feature type="domain" description="LTD" evidence="5">
    <location>
        <begin position="677"/>
        <end position="808"/>
    </location>
</feature>
<dbReference type="SUPFAM" id="SSF50199">
    <property type="entry name" value="Staphylococcal nuclease"/>
    <property type="match status" value="1"/>
</dbReference>
<dbReference type="InterPro" id="IPR001322">
    <property type="entry name" value="Lamin_tail_dom"/>
</dbReference>
<dbReference type="SUPFAM" id="SSF74853">
    <property type="entry name" value="Lamin A/C globular tail domain"/>
    <property type="match status" value="2"/>
</dbReference>
<dbReference type="PANTHER" id="PTHR12302">
    <property type="entry name" value="EBNA2 BINDING PROTEIN P100"/>
    <property type="match status" value="1"/>
</dbReference>
<dbReference type="GO" id="GO:0016787">
    <property type="term" value="F:hydrolase activity"/>
    <property type="evidence" value="ECO:0007669"/>
    <property type="project" value="UniProtKB-KW"/>
</dbReference>
<dbReference type="InterPro" id="IPR016071">
    <property type="entry name" value="Staphylococal_nuclease_OB-fold"/>
</dbReference>
<accession>A0ABD6AVF0</accession>
<dbReference type="PANTHER" id="PTHR12302:SF3">
    <property type="entry name" value="SERINE_THREONINE-PROTEIN KINASE 31"/>
    <property type="match status" value="1"/>
</dbReference>